<gene>
    <name evidence="1" type="primary">cppA</name>
</gene>
<dbReference type="EMBL" id="HM099886">
    <property type="protein sequence ID" value="ADO64239.1"/>
    <property type="molecule type" value="Genomic_DNA"/>
</dbReference>
<sequence length="389" mass="43964">MIGFIIGTFSHGRGGHVWDLKVIAETLSKHKSCVIFNIGCSESPVLEESNLEVINLPLELYKSTKLMSEEVKKRSIKTLIVIDVRVSIIPSLVSSFHTIPIISIKPGGPNPKKYFPTFGKLIVYSQENYEYFKLNSEYSFEKLSFIPNRCSKVKVNKSLVKDIEKKVGKDTFIFLQIIRIVEEYHSNISKAISLIKKLSEDKSVNSSALVLVGVPQCSKTLAKVKEEAKGYPVYILNDDIYTKKASELIDIADVVIANGRGVMEASSRSKPILISSVDEELPVVLNEYNFSHAFSVNFSPRLDLTDVKNEDYNNFNAIKSVINDQAYYNELADFSKSKFSECFDVEEGVKDYIEIIDSSKFQKIKPKDVIFSLKIYLFSVIKLIFKGRV</sequence>
<accession>E5F0S8</accession>
<reference evidence="1" key="2">
    <citation type="journal article" date="2010" name="Infect. Immun.">
        <title>Evidence for the horizontal transfer of an unusual capsular polysaccharide biosynthesis locus in marine bacteria.</title>
        <authorList>
            <person name="Nakhamchik A."/>
            <person name="Wilde C."/>
            <person name="Chong H."/>
            <person name="Rowe-Magnus D.A."/>
        </authorList>
    </citation>
    <scope>NUCLEOTIDE SEQUENCE</scope>
    <source>
        <strain evidence="1">ATCC 27562</strain>
    </source>
</reference>
<dbReference type="GeneID" id="93895080"/>
<proteinExistence type="predicted"/>
<organism evidence="1">
    <name type="scientific">Vibrio vulnificus</name>
    <dbReference type="NCBI Taxonomy" id="672"/>
    <lineage>
        <taxon>Bacteria</taxon>
        <taxon>Pseudomonadati</taxon>
        <taxon>Pseudomonadota</taxon>
        <taxon>Gammaproteobacteria</taxon>
        <taxon>Vibrionales</taxon>
        <taxon>Vibrionaceae</taxon>
        <taxon>Vibrio</taxon>
    </lineage>
</organism>
<evidence type="ECO:0000313" key="1">
    <source>
        <dbReference type="EMBL" id="ADO64239.1"/>
    </source>
</evidence>
<protein>
    <submittedName>
        <fullName evidence="1">CppA</fullName>
    </submittedName>
</protein>
<name>E5F0S8_VIBVL</name>
<dbReference type="SUPFAM" id="SSF53756">
    <property type="entry name" value="UDP-Glycosyltransferase/glycogen phosphorylase"/>
    <property type="match status" value="1"/>
</dbReference>
<dbReference type="RefSeq" id="WP_017420704.1">
    <property type="nucleotide sequence ID" value="NZ_CP044069.1"/>
</dbReference>
<dbReference type="SMR" id="E5F0S8"/>
<dbReference type="AlphaFoldDB" id="E5F0S8"/>
<reference evidence="1" key="1">
    <citation type="journal article" date="2007" name="Infect. Immun.">
        <title>Identification of a Wzy polymerase required for group IV capsular polysaccharide and lipopolysaccharide biosynthesis in Vibrio vulnificus.</title>
        <authorList>
            <person name="Nakhamchik A."/>
            <person name="Wilde C."/>
            <person name="Rowe-Magnus D.A."/>
        </authorList>
    </citation>
    <scope>NUCLEOTIDE SEQUENCE</scope>
    <source>
        <strain evidence="1">ATCC 27562</strain>
    </source>
</reference>